<proteinExistence type="predicted"/>
<protein>
    <submittedName>
        <fullName evidence="1">Uncharacterized protein</fullName>
    </submittedName>
</protein>
<name>A0A3G5ACG1_9VIRU</name>
<accession>A0A3G5ACG1</accession>
<organism evidence="1">
    <name type="scientific">Hyperionvirus sp</name>
    <dbReference type="NCBI Taxonomy" id="2487770"/>
    <lineage>
        <taxon>Viruses</taxon>
        <taxon>Varidnaviria</taxon>
        <taxon>Bamfordvirae</taxon>
        <taxon>Nucleocytoviricota</taxon>
        <taxon>Megaviricetes</taxon>
        <taxon>Imitervirales</taxon>
        <taxon>Mimiviridae</taxon>
        <taxon>Klosneuvirinae</taxon>
    </lineage>
</organism>
<gene>
    <name evidence="1" type="ORF">Hyperionvirus14_40</name>
</gene>
<reference evidence="1" key="1">
    <citation type="submission" date="2018-10" db="EMBL/GenBank/DDBJ databases">
        <title>Hidden diversity of soil giant viruses.</title>
        <authorList>
            <person name="Schulz F."/>
            <person name="Alteio L."/>
            <person name="Goudeau D."/>
            <person name="Ryan E.M."/>
            <person name="Malmstrom R.R."/>
            <person name="Blanchard J."/>
            <person name="Woyke T."/>
        </authorList>
    </citation>
    <scope>NUCLEOTIDE SEQUENCE</scope>
    <source>
        <strain evidence="1">HYV1</strain>
    </source>
</reference>
<evidence type="ECO:0000313" key="1">
    <source>
        <dbReference type="EMBL" id="AYV83951.1"/>
    </source>
</evidence>
<dbReference type="EMBL" id="MK072396">
    <property type="protein sequence ID" value="AYV83951.1"/>
    <property type="molecule type" value="Genomic_DNA"/>
</dbReference>
<sequence length="135" mass="15542">MGEIFLGATYYVIRRAVCINSGERSHVRFYTCEGEIVGKGDIVREELEAKKSERLDGMLDPKCKSKKILIDKIVFKNGFVYFLDRDANVLLYRRYEGKVRMKNIVGALENELSEKNLDVSNAAVENFHDDWCVIL</sequence>